<dbReference type="AlphaFoldDB" id="A0A061EPP0"/>
<evidence type="ECO:0008006" key="3">
    <source>
        <dbReference type="Google" id="ProtNLM"/>
    </source>
</evidence>
<proteinExistence type="predicted"/>
<dbReference type="InParanoid" id="A0A061EPP0"/>
<sequence length="235" mass="26885">MAVDRFPIEYHRGDILKASCKGPRQMQVVEDSGTNRFWFEKMNFAKQFDLQNYECDLVNSCNGLVCLSGVQEGSIYVCNPVLGSWRSIGNALGEIREVPAPPQFKLDMLSFDRLRLGVFDGCLSACCYRANGAWELEICVTKDYGVKESWTTQFRINPYVTDCKTDYYYPLIFLKNGEILISFNDERTDIKEEKQWEGWQHLLLTRSSVKVTPSQGLKGRELSILLAVSYGQLKL</sequence>
<accession>A0A061EPP0</accession>
<organism evidence="1 2">
    <name type="scientific">Theobroma cacao</name>
    <name type="common">Cacao</name>
    <name type="synonym">Cocoa</name>
    <dbReference type="NCBI Taxonomy" id="3641"/>
    <lineage>
        <taxon>Eukaryota</taxon>
        <taxon>Viridiplantae</taxon>
        <taxon>Streptophyta</taxon>
        <taxon>Embryophyta</taxon>
        <taxon>Tracheophyta</taxon>
        <taxon>Spermatophyta</taxon>
        <taxon>Magnoliopsida</taxon>
        <taxon>eudicotyledons</taxon>
        <taxon>Gunneridae</taxon>
        <taxon>Pentapetalae</taxon>
        <taxon>rosids</taxon>
        <taxon>malvids</taxon>
        <taxon>Malvales</taxon>
        <taxon>Malvaceae</taxon>
        <taxon>Byttnerioideae</taxon>
        <taxon>Theobroma</taxon>
    </lineage>
</organism>
<protein>
    <recommendedName>
        <fullName evidence="3">F-box family protein</fullName>
    </recommendedName>
</protein>
<gene>
    <name evidence="1" type="ORF">TCM_021080</name>
</gene>
<dbReference type="HOGENOM" id="CLU_1181940_0_0_1"/>
<evidence type="ECO:0000313" key="2">
    <source>
        <dbReference type="Proteomes" id="UP000026915"/>
    </source>
</evidence>
<dbReference type="Proteomes" id="UP000026915">
    <property type="component" value="Chromosome 4"/>
</dbReference>
<dbReference type="EMBL" id="CM001882">
    <property type="protein sequence ID" value="EOY06307.1"/>
    <property type="molecule type" value="Genomic_DNA"/>
</dbReference>
<name>A0A061EPP0_THECC</name>
<keyword evidence="2" id="KW-1185">Reference proteome</keyword>
<dbReference type="Gramene" id="EOY06307">
    <property type="protein sequence ID" value="EOY06307"/>
    <property type="gene ID" value="TCM_021080"/>
</dbReference>
<evidence type="ECO:0000313" key="1">
    <source>
        <dbReference type="EMBL" id="EOY06307.1"/>
    </source>
</evidence>
<reference evidence="1 2" key="1">
    <citation type="journal article" date="2013" name="Genome Biol.">
        <title>The genome sequence of the most widely cultivated cacao type and its use to identify candidate genes regulating pod color.</title>
        <authorList>
            <person name="Motamayor J.C."/>
            <person name="Mockaitis K."/>
            <person name="Schmutz J."/>
            <person name="Haiminen N."/>
            <person name="Iii D.L."/>
            <person name="Cornejo O."/>
            <person name="Findley S.D."/>
            <person name="Zheng P."/>
            <person name="Utro F."/>
            <person name="Royaert S."/>
            <person name="Saski C."/>
            <person name="Jenkins J."/>
            <person name="Podicheti R."/>
            <person name="Zhao M."/>
            <person name="Scheffler B.E."/>
            <person name="Stack J.C."/>
            <person name="Feltus F.A."/>
            <person name="Mustiga G.M."/>
            <person name="Amores F."/>
            <person name="Phillips W."/>
            <person name="Marelli J.P."/>
            <person name="May G.D."/>
            <person name="Shapiro H."/>
            <person name="Ma J."/>
            <person name="Bustamante C.D."/>
            <person name="Schnell R.J."/>
            <person name="Main D."/>
            <person name="Gilbert D."/>
            <person name="Parida L."/>
            <person name="Kuhn D.N."/>
        </authorList>
    </citation>
    <scope>NUCLEOTIDE SEQUENCE [LARGE SCALE GENOMIC DNA]</scope>
    <source>
        <strain evidence="2">cv. Matina 1-6</strain>
    </source>
</reference>